<dbReference type="AlphaFoldDB" id="A0A2A4EXN0"/>
<name>A0A2A4EXN0_9BURK</name>
<reference evidence="2 3" key="1">
    <citation type="submission" date="2017-01" db="EMBL/GenBank/DDBJ databases">
        <title>Whole-Genome Shotgun Sequencing of Two beta-Proteobacterial Species in Search of the Bulgecin Biosynthetic Cluster.</title>
        <authorList>
            <person name="Horsman M.E."/>
            <person name="Marous D.R."/>
            <person name="Li R."/>
            <person name="Oliver R.A."/>
            <person name="Byun B."/>
            <person name="Emrich S.J."/>
            <person name="Boggess B."/>
            <person name="Townsend C.A."/>
            <person name="Mobashery S."/>
        </authorList>
    </citation>
    <scope>NUCLEOTIDE SEQUENCE [LARGE SCALE GENOMIC DNA]</scope>
    <source>
        <strain evidence="2 3">ATCC 31363</strain>
    </source>
</reference>
<dbReference type="OrthoDB" id="8647779at2"/>
<dbReference type="EMBL" id="MTZV01000004">
    <property type="protein sequence ID" value="PCE25158.1"/>
    <property type="molecule type" value="Genomic_DNA"/>
</dbReference>
<evidence type="ECO:0000256" key="1">
    <source>
        <dbReference type="SAM" id="Phobius"/>
    </source>
</evidence>
<comment type="caution">
    <text evidence="2">The sequence shown here is derived from an EMBL/GenBank/DDBJ whole genome shotgun (WGS) entry which is preliminary data.</text>
</comment>
<dbReference type="PROSITE" id="PS51257">
    <property type="entry name" value="PROKAR_LIPOPROTEIN"/>
    <property type="match status" value="1"/>
</dbReference>
<evidence type="ECO:0008006" key="4">
    <source>
        <dbReference type="Google" id="ProtNLM"/>
    </source>
</evidence>
<accession>A0A2A4EXN0</accession>
<proteinExistence type="predicted"/>
<sequence length="458" mass="50425">MKIRAHRNLQAIVGLTLIAVALITGCFISLRDTHYDDIERGKEPLSGSFVRYDGHVYAVSAGDGYYRVVGADARTFKPLGVQGFAPLGQDAHAVYCGDQVISGLLPDAARVVAEGYVADAQRAWFCGQSVSDPAYRSWQALIGSVDERSANRVKYRRFPVVPLPRAHVASLHAINRVYVGDGVQLFYQGHLVVGADPANVQSMSYVTGEAKGRIDDAYIRDSRAVYYRGAQIEDAAAATFDIFRPDNNDNADTYGFDRASGRYYFNGQKFPASVDGVDAQSLRVLLTDRDHTNQDLFVNEHGIFFWDTQRNQLRFACVPPAPGLHTVDGLRSILTDGQSLYGTAAIEHWAQNRSSKTLESRETTIYRIPDVAPGQLQRLGDLQGKDASSLGTLWQAGSYLFYVPRFGQGNFFTHSIYAVADLQRLRATASSGGQIWSILSVVNQIKGVTVCVAKSEYR</sequence>
<dbReference type="InterPro" id="IPR027375">
    <property type="entry name" value="DKNYY"/>
</dbReference>
<dbReference type="Pfam" id="PF13644">
    <property type="entry name" value="DKNYY"/>
    <property type="match status" value="1"/>
</dbReference>
<organism evidence="2 3">
    <name type="scientific">Paraburkholderia acidicola</name>
    <dbReference type="NCBI Taxonomy" id="1912599"/>
    <lineage>
        <taxon>Bacteria</taxon>
        <taxon>Pseudomonadati</taxon>
        <taxon>Pseudomonadota</taxon>
        <taxon>Betaproteobacteria</taxon>
        <taxon>Burkholderiales</taxon>
        <taxon>Burkholderiaceae</taxon>
        <taxon>Paraburkholderia</taxon>
    </lineage>
</organism>
<gene>
    <name evidence="2" type="ORF">BWP39_11575</name>
</gene>
<feature type="transmembrane region" description="Helical" evidence="1">
    <location>
        <begin position="12"/>
        <end position="30"/>
    </location>
</feature>
<keyword evidence="1" id="KW-0472">Membrane</keyword>
<keyword evidence="1" id="KW-0812">Transmembrane</keyword>
<keyword evidence="1" id="KW-1133">Transmembrane helix</keyword>
<dbReference type="RefSeq" id="WP_157915137.1">
    <property type="nucleotide sequence ID" value="NZ_MTZV01000004.1"/>
</dbReference>
<evidence type="ECO:0000313" key="2">
    <source>
        <dbReference type="EMBL" id="PCE25158.1"/>
    </source>
</evidence>
<evidence type="ECO:0000313" key="3">
    <source>
        <dbReference type="Proteomes" id="UP000218022"/>
    </source>
</evidence>
<dbReference type="Proteomes" id="UP000218022">
    <property type="component" value="Unassembled WGS sequence"/>
</dbReference>
<protein>
    <recommendedName>
        <fullName evidence="4">DKNYY family protein</fullName>
    </recommendedName>
</protein>